<proteinExistence type="predicted"/>
<organism evidence="1">
    <name type="scientific">Leptocylindrus danicus</name>
    <dbReference type="NCBI Taxonomy" id="163516"/>
    <lineage>
        <taxon>Eukaryota</taxon>
        <taxon>Sar</taxon>
        <taxon>Stramenopiles</taxon>
        <taxon>Ochrophyta</taxon>
        <taxon>Bacillariophyta</taxon>
        <taxon>Coscinodiscophyceae</taxon>
        <taxon>Chaetocerotophycidae</taxon>
        <taxon>Leptocylindrales</taxon>
        <taxon>Leptocylindraceae</taxon>
        <taxon>Leptocylindrus</taxon>
    </lineage>
</organism>
<sequence>MSPSKAKLRMTTKKAGAIKSDHVDIQVEDKDHLQPTTEEGITYQSETRTYRTRIAFMGKAWCIGDFESRETAIIAYGIAAKVLQRFLQQHSAQTQRLGDKDIERAITIARIATKRYIQKRAESQSNGAVLGSKETETPYESKISEGFGVTQAHRHENSSSPTKQYPRIPIIPAPGVATVPVHPAAAFFSGNASFFQKASVKQDEERHTQPFAFNLEEIQRTAENGSD</sequence>
<dbReference type="EMBL" id="HBGY01023261">
    <property type="protein sequence ID" value="CAD9594826.1"/>
    <property type="molecule type" value="Transcribed_RNA"/>
</dbReference>
<reference evidence="1" key="1">
    <citation type="submission" date="2021-01" db="EMBL/GenBank/DDBJ databases">
        <authorList>
            <person name="Corre E."/>
            <person name="Pelletier E."/>
            <person name="Niang G."/>
            <person name="Scheremetjew M."/>
            <person name="Finn R."/>
            <person name="Kale V."/>
            <person name="Holt S."/>
            <person name="Cochrane G."/>
            <person name="Meng A."/>
            <person name="Brown T."/>
            <person name="Cohen L."/>
        </authorList>
    </citation>
    <scope>NUCLEOTIDE SEQUENCE</scope>
    <source>
        <strain evidence="1">B650</strain>
    </source>
</reference>
<gene>
    <name evidence="1" type="ORF">LDAN0321_LOCUS14639</name>
</gene>
<accession>A0A7S2L3G1</accession>
<name>A0A7S2L3G1_9STRA</name>
<evidence type="ECO:0000313" key="1">
    <source>
        <dbReference type="EMBL" id="CAD9594826.1"/>
    </source>
</evidence>
<protein>
    <submittedName>
        <fullName evidence="1">Uncharacterized protein</fullName>
    </submittedName>
</protein>
<dbReference type="AlphaFoldDB" id="A0A7S2L3G1"/>